<dbReference type="InterPro" id="IPR012338">
    <property type="entry name" value="Beta-lactam/transpept-like"/>
</dbReference>
<name>A0A956RRX4_UNCEI</name>
<reference evidence="3" key="1">
    <citation type="submission" date="2020-04" db="EMBL/GenBank/DDBJ databases">
        <authorList>
            <person name="Zhang T."/>
        </authorList>
    </citation>
    <scope>NUCLEOTIDE SEQUENCE</scope>
    <source>
        <strain evidence="3">HKST-UBA01</strain>
    </source>
</reference>
<dbReference type="PANTHER" id="PTHR32282">
    <property type="entry name" value="BINDING PROTEIN TRANSPEPTIDASE, PUTATIVE-RELATED"/>
    <property type="match status" value="1"/>
</dbReference>
<evidence type="ECO:0000313" key="3">
    <source>
        <dbReference type="EMBL" id="MCA9730002.1"/>
    </source>
</evidence>
<accession>A0A956RRX4</accession>
<evidence type="ECO:0000256" key="1">
    <source>
        <dbReference type="ARBA" id="ARBA00022676"/>
    </source>
</evidence>
<dbReference type="EMBL" id="JAGQHR010000937">
    <property type="protein sequence ID" value="MCA9730002.1"/>
    <property type="molecule type" value="Genomic_DNA"/>
</dbReference>
<reference evidence="3" key="2">
    <citation type="journal article" date="2021" name="Microbiome">
        <title>Successional dynamics and alternative stable states in a saline activated sludge microbial community over 9 years.</title>
        <authorList>
            <person name="Wang Y."/>
            <person name="Ye J."/>
            <person name="Ju F."/>
            <person name="Liu L."/>
            <person name="Boyd J.A."/>
            <person name="Deng Y."/>
            <person name="Parks D.H."/>
            <person name="Jiang X."/>
            <person name="Yin X."/>
            <person name="Woodcroft B.J."/>
            <person name="Tyson G.W."/>
            <person name="Hugenholtz P."/>
            <person name="Polz M.F."/>
            <person name="Zhang T."/>
        </authorList>
    </citation>
    <scope>NUCLEOTIDE SEQUENCE</scope>
    <source>
        <strain evidence="3">HKST-UBA01</strain>
    </source>
</reference>
<dbReference type="AlphaFoldDB" id="A0A956RRX4"/>
<dbReference type="Gene3D" id="3.40.710.10">
    <property type="entry name" value="DD-peptidase/beta-lactamase superfamily"/>
    <property type="match status" value="1"/>
</dbReference>
<evidence type="ECO:0000313" key="4">
    <source>
        <dbReference type="Proteomes" id="UP000697710"/>
    </source>
</evidence>
<comment type="caution">
    <text evidence="3">The sequence shown here is derived from an EMBL/GenBank/DDBJ whole genome shotgun (WGS) entry which is preliminary data.</text>
</comment>
<evidence type="ECO:0000256" key="2">
    <source>
        <dbReference type="ARBA" id="ARBA00022679"/>
    </source>
</evidence>
<dbReference type="Proteomes" id="UP000697710">
    <property type="component" value="Unassembled WGS sequence"/>
</dbReference>
<sequence>EAYLVTNLLEGVIDRGTGQSARGLGARGALAGKTGTTDDYRDAWFVGFSPVRVAGVWVGFDRGGRVGLSGSRAALPIWAALMRAVQPPGGDGAFTRPPRIVEARIDPQSGQLAGSRCPETVDEVFLSGTEPKDECGLHRDGFFARLKRFFSF</sequence>
<keyword evidence="1" id="KW-0328">Glycosyltransferase</keyword>
<dbReference type="GO" id="GO:0009252">
    <property type="term" value="P:peptidoglycan biosynthetic process"/>
    <property type="evidence" value="ECO:0007669"/>
    <property type="project" value="TreeGrafter"/>
</dbReference>
<dbReference type="GO" id="GO:0008955">
    <property type="term" value="F:peptidoglycan glycosyltransferase activity"/>
    <property type="evidence" value="ECO:0007669"/>
    <property type="project" value="TreeGrafter"/>
</dbReference>
<organism evidence="3 4">
    <name type="scientific">Eiseniibacteriota bacterium</name>
    <dbReference type="NCBI Taxonomy" id="2212470"/>
    <lineage>
        <taxon>Bacteria</taxon>
        <taxon>Candidatus Eiseniibacteriota</taxon>
    </lineage>
</organism>
<dbReference type="InterPro" id="IPR050396">
    <property type="entry name" value="Glycosyltr_51/Transpeptidase"/>
</dbReference>
<keyword evidence="2" id="KW-0808">Transferase</keyword>
<feature type="non-terminal residue" evidence="3">
    <location>
        <position position="1"/>
    </location>
</feature>
<proteinExistence type="predicted"/>
<protein>
    <submittedName>
        <fullName evidence="3">Transpeptidase-transglycosylase</fullName>
    </submittedName>
</protein>
<dbReference type="GO" id="GO:0030288">
    <property type="term" value="C:outer membrane-bounded periplasmic space"/>
    <property type="evidence" value="ECO:0007669"/>
    <property type="project" value="TreeGrafter"/>
</dbReference>
<dbReference type="SUPFAM" id="SSF56601">
    <property type="entry name" value="beta-lactamase/transpeptidase-like"/>
    <property type="match status" value="1"/>
</dbReference>
<dbReference type="PANTHER" id="PTHR32282:SF33">
    <property type="entry name" value="PEPTIDOGLYCAN GLYCOSYLTRANSFERASE"/>
    <property type="match status" value="1"/>
</dbReference>
<gene>
    <name evidence="3" type="ORF">KC729_20120</name>
</gene>